<accession>A0A1N7AI67</accession>
<evidence type="ECO:0008006" key="3">
    <source>
        <dbReference type="Google" id="ProtNLM"/>
    </source>
</evidence>
<dbReference type="STRING" id="58117.SAMN05421833_108206"/>
<sequence>MANASPERLRLRAQIGAATRHHPNTDTTELRRELAEVKIADYIRSIVAEAPPLRPEQRDRLANLLRGGADR</sequence>
<dbReference type="EMBL" id="FTNI01000008">
    <property type="protein sequence ID" value="SIR38749.1"/>
    <property type="molecule type" value="Genomic_DNA"/>
</dbReference>
<reference evidence="2" key="1">
    <citation type="submission" date="2017-01" db="EMBL/GenBank/DDBJ databases">
        <authorList>
            <person name="Varghese N."/>
            <person name="Submissions S."/>
        </authorList>
    </citation>
    <scope>NUCLEOTIDE SEQUENCE [LARGE SCALE GENOMIC DNA]</scope>
    <source>
        <strain evidence="2">ATCC 12950</strain>
    </source>
</reference>
<gene>
    <name evidence="1" type="ORF">SAMN05421833_108206</name>
</gene>
<keyword evidence="2" id="KW-1185">Reference proteome</keyword>
<evidence type="ECO:0000313" key="2">
    <source>
        <dbReference type="Proteomes" id="UP000186096"/>
    </source>
</evidence>
<protein>
    <recommendedName>
        <fullName evidence="3">PhiRv1 phage protein</fullName>
    </recommendedName>
</protein>
<dbReference type="Proteomes" id="UP000186096">
    <property type="component" value="Unassembled WGS sequence"/>
</dbReference>
<dbReference type="AlphaFoldDB" id="A0A1N7AI67"/>
<proteinExistence type="predicted"/>
<name>A0A1N7AI67_9ACTN</name>
<organism evidence="1 2">
    <name type="scientific">Microbispora rosea</name>
    <dbReference type="NCBI Taxonomy" id="58117"/>
    <lineage>
        <taxon>Bacteria</taxon>
        <taxon>Bacillati</taxon>
        <taxon>Actinomycetota</taxon>
        <taxon>Actinomycetes</taxon>
        <taxon>Streptosporangiales</taxon>
        <taxon>Streptosporangiaceae</taxon>
        <taxon>Microbispora</taxon>
    </lineage>
</organism>
<evidence type="ECO:0000313" key="1">
    <source>
        <dbReference type="EMBL" id="SIR38749.1"/>
    </source>
</evidence>